<dbReference type="Proteomes" id="UP001285441">
    <property type="component" value="Unassembled WGS sequence"/>
</dbReference>
<dbReference type="AlphaFoldDB" id="A0AAE0N414"/>
<evidence type="ECO:0000256" key="2">
    <source>
        <dbReference type="ARBA" id="ARBA00022630"/>
    </source>
</evidence>
<dbReference type="GO" id="GO:0071949">
    <property type="term" value="F:FAD binding"/>
    <property type="evidence" value="ECO:0007669"/>
    <property type="project" value="InterPro"/>
</dbReference>
<dbReference type="PANTHER" id="PTHR46720:SF3">
    <property type="entry name" value="FAD-BINDING DOMAIN-CONTAINING PROTEIN-RELATED"/>
    <property type="match status" value="1"/>
</dbReference>
<dbReference type="GO" id="GO:0016491">
    <property type="term" value="F:oxidoreductase activity"/>
    <property type="evidence" value="ECO:0007669"/>
    <property type="project" value="UniProtKB-KW"/>
</dbReference>
<evidence type="ECO:0000256" key="1">
    <source>
        <dbReference type="ARBA" id="ARBA00007992"/>
    </source>
</evidence>
<organism evidence="6 7">
    <name type="scientific">Podospora didyma</name>
    <dbReference type="NCBI Taxonomy" id="330526"/>
    <lineage>
        <taxon>Eukaryota</taxon>
        <taxon>Fungi</taxon>
        <taxon>Dikarya</taxon>
        <taxon>Ascomycota</taxon>
        <taxon>Pezizomycotina</taxon>
        <taxon>Sordariomycetes</taxon>
        <taxon>Sordariomycetidae</taxon>
        <taxon>Sordariales</taxon>
        <taxon>Podosporaceae</taxon>
        <taxon>Podospora</taxon>
    </lineage>
</organism>
<dbReference type="InterPro" id="IPR051104">
    <property type="entry name" value="FAD_monoxygenase"/>
</dbReference>
<keyword evidence="3" id="KW-0274">FAD</keyword>
<dbReference type="EMBL" id="JAULSW010000010">
    <property type="protein sequence ID" value="KAK3368639.1"/>
    <property type="molecule type" value="Genomic_DNA"/>
</dbReference>
<name>A0AAE0N414_9PEZI</name>
<dbReference type="Gene3D" id="3.50.50.60">
    <property type="entry name" value="FAD/NAD(P)-binding domain"/>
    <property type="match status" value="1"/>
</dbReference>
<dbReference type="InterPro" id="IPR036188">
    <property type="entry name" value="FAD/NAD-bd_sf"/>
</dbReference>
<dbReference type="PRINTS" id="PR00420">
    <property type="entry name" value="RNGMNOXGNASE"/>
</dbReference>
<evidence type="ECO:0000256" key="3">
    <source>
        <dbReference type="ARBA" id="ARBA00022827"/>
    </source>
</evidence>
<evidence type="ECO:0000256" key="4">
    <source>
        <dbReference type="ARBA" id="ARBA00023002"/>
    </source>
</evidence>
<reference evidence="6" key="1">
    <citation type="journal article" date="2023" name="Mol. Phylogenet. Evol.">
        <title>Genome-scale phylogeny and comparative genomics of the fungal order Sordariales.</title>
        <authorList>
            <person name="Hensen N."/>
            <person name="Bonometti L."/>
            <person name="Westerberg I."/>
            <person name="Brannstrom I.O."/>
            <person name="Guillou S."/>
            <person name="Cros-Aarteil S."/>
            <person name="Calhoun S."/>
            <person name="Haridas S."/>
            <person name="Kuo A."/>
            <person name="Mondo S."/>
            <person name="Pangilinan J."/>
            <person name="Riley R."/>
            <person name="LaButti K."/>
            <person name="Andreopoulos B."/>
            <person name="Lipzen A."/>
            <person name="Chen C."/>
            <person name="Yan M."/>
            <person name="Daum C."/>
            <person name="Ng V."/>
            <person name="Clum A."/>
            <person name="Steindorff A."/>
            <person name="Ohm R.A."/>
            <person name="Martin F."/>
            <person name="Silar P."/>
            <person name="Natvig D.O."/>
            <person name="Lalanne C."/>
            <person name="Gautier V."/>
            <person name="Ament-Velasquez S.L."/>
            <person name="Kruys A."/>
            <person name="Hutchinson M.I."/>
            <person name="Powell A.J."/>
            <person name="Barry K."/>
            <person name="Miller A.N."/>
            <person name="Grigoriev I.V."/>
            <person name="Debuchy R."/>
            <person name="Gladieux P."/>
            <person name="Hiltunen Thoren M."/>
            <person name="Johannesson H."/>
        </authorList>
    </citation>
    <scope>NUCLEOTIDE SEQUENCE</scope>
    <source>
        <strain evidence="6">CBS 232.78</strain>
    </source>
</reference>
<gene>
    <name evidence="6" type="ORF">B0H63DRAFT_515195</name>
</gene>
<dbReference type="SUPFAM" id="SSF54373">
    <property type="entry name" value="FAD-linked reductases, C-terminal domain"/>
    <property type="match status" value="1"/>
</dbReference>
<dbReference type="SUPFAM" id="SSF51905">
    <property type="entry name" value="FAD/NAD(P)-binding domain"/>
    <property type="match status" value="1"/>
</dbReference>
<feature type="domain" description="FAD-binding" evidence="5">
    <location>
        <begin position="10"/>
        <end position="346"/>
    </location>
</feature>
<comment type="similarity">
    <text evidence="1">Belongs to the paxM FAD-dependent monooxygenase family.</text>
</comment>
<accession>A0AAE0N414</accession>
<dbReference type="PANTHER" id="PTHR46720">
    <property type="entry name" value="HYDROXYLASE, PUTATIVE (AFU_ORTHOLOGUE AFUA_3G01460)-RELATED"/>
    <property type="match status" value="1"/>
</dbReference>
<dbReference type="GO" id="GO:0044550">
    <property type="term" value="P:secondary metabolite biosynthetic process"/>
    <property type="evidence" value="ECO:0007669"/>
    <property type="project" value="TreeGrafter"/>
</dbReference>
<keyword evidence="4" id="KW-0560">Oxidoreductase</keyword>
<sequence>MAETKPPGLQITIIGAGIAGLGAAIALKKHPAIDVQIYERAAELQEIGASIALGPNGMRTLERLGVNNALDESVAFRNKSGFPMIYRHYQTNEVVSVDTHRGHVDPLHHTARFYRAHLQQALLKHVDLAQIHLSKSFRSVAARNSEGKLIITFHDGTTATTDILLGADGIRSRVRTFLVPTSATAWTGWVAFRSVFPISHVAHISGLPDEATHFWGPNGRTLFTSPLGKDLFTVVASHQSDPSAADAPYSDAVWDEDGDVSVFREFYQDWSPLAQAIVAATPHTSVYPNAAARGLDTWVLSLPGDSKGGRVTLAGDAAHAHGGAFAAGGSLALDDAWAFAAAVMHVFPPGSARKPTEEDVGFALRLYEATRKKHTDKVIRAVHEGNGEKVAKALRETETDEALRERMKSRGDPAWIHEHDVLGEFQRALGELKGENDAVKVVDVVVVGGEQVML</sequence>
<evidence type="ECO:0000313" key="6">
    <source>
        <dbReference type="EMBL" id="KAK3368639.1"/>
    </source>
</evidence>
<evidence type="ECO:0000259" key="5">
    <source>
        <dbReference type="Pfam" id="PF01494"/>
    </source>
</evidence>
<proteinExistence type="inferred from homology"/>
<keyword evidence="2" id="KW-0285">Flavoprotein</keyword>
<dbReference type="InterPro" id="IPR002938">
    <property type="entry name" value="FAD-bd"/>
</dbReference>
<dbReference type="Pfam" id="PF01494">
    <property type="entry name" value="FAD_binding_3"/>
    <property type="match status" value="1"/>
</dbReference>
<keyword evidence="7" id="KW-1185">Reference proteome</keyword>
<evidence type="ECO:0000313" key="7">
    <source>
        <dbReference type="Proteomes" id="UP001285441"/>
    </source>
</evidence>
<protein>
    <recommendedName>
        <fullName evidence="5">FAD-binding domain-containing protein</fullName>
    </recommendedName>
</protein>
<comment type="caution">
    <text evidence="6">The sequence shown here is derived from an EMBL/GenBank/DDBJ whole genome shotgun (WGS) entry which is preliminary data.</text>
</comment>
<reference evidence="6" key="2">
    <citation type="submission" date="2023-06" db="EMBL/GenBank/DDBJ databases">
        <authorList>
            <consortium name="Lawrence Berkeley National Laboratory"/>
            <person name="Haridas S."/>
            <person name="Hensen N."/>
            <person name="Bonometti L."/>
            <person name="Westerberg I."/>
            <person name="Brannstrom I.O."/>
            <person name="Guillou S."/>
            <person name="Cros-Aarteil S."/>
            <person name="Calhoun S."/>
            <person name="Kuo A."/>
            <person name="Mondo S."/>
            <person name="Pangilinan J."/>
            <person name="Riley R."/>
            <person name="LaButti K."/>
            <person name="Andreopoulos B."/>
            <person name="Lipzen A."/>
            <person name="Chen C."/>
            <person name="Yanf M."/>
            <person name="Daum C."/>
            <person name="Ng V."/>
            <person name="Clum A."/>
            <person name="Steindorff A."/>
            <person name="Ohm R."/>
            <person name="Martin F."/>
            <person name="Silar P."/>
            <person name="Natvig D."/>
            <person name="Lalanne C."/>
            <person name="Gautier V."/>
            <person name="Ament-velasquez S.L."/>
            <person name="Kruys A."/>
            <person name="Hutchinson M.I."/>
            <person name="Powell A.J."/>
            <person name="Barry K."/>
            <person name="Miller A.N."/>
            <person name="Grigoriev I.V."/>
            <person name="Debuchy R."/>
            <person name="Gladieux P."/>
            <person name="Thoren M.H."/>
            <person name="Johannesson H."/>
        </authorList>
    </citation>
    <scope>NUCLEOTIDE SEQUENCE</scope>
    <source>
        <strain evidence="6">CBS 232.78</strain>
    </source>
</reference>